<dbReference type="Gene3D" id="3.40.50.12780">
    <property type="entry name" value="N-terminal domain of ligase-like"/>
    <property type="match status" value="1"/>
</dbReference>
<dbReference type="SUPFAM" id="SSF56801">
    <property type="entry name" value="Acetyl-CoA synthetase-like"/>
    <property type="match status" value="1"/>
</dbReference>
<dbReference type="PANTHER" id="PTHR36932">
    <property type="entry name" value="CAPSULAR POLYSACCHARIDE BIOSYNTHESIS PROTEIN"/>
    <property type="match status" value="1"/>
</dbReference>
<keyword evidence="2" id="KW-1185">Reference proteome</keyword>
<dbReference type="RefSeq" id="WP_203986186.1">
    <property type="nucleotide sequence ID" value="NZ_BOOU01000048.1"/>
</dbReference>
<comment type="caution">
    <text evidence="1">The sequence shown here is derived from an EMBL/GenBank/DDBJ whole genome shotgun (WGS) entry which is preliminary data.</text>
</comment>
<evidence type="ECO:0000313" key="1">
    <source>
        <dbReference type="EMBL" id="GII78473.1"/>
    </source>
</evidence>
<reference evidence="1" key="1">
    <citation type="submission" date="2021-01" db="EMBL/GenBank/DDBJ databases">
        <title>Whole genome shotgun sequence of Sphaerisporangium rufum NBRC 109079.</title>
        <authorList>
            <person name="Komaki H."/>
            <person name="Tamura T."/>
        </authorList>
    </citation>
    <scope>NUCLEOTIDE SEQUENCE</scope>
    <source>
        <strain evidence="1">NBRC 109079</strain>
    </source>
</reference>
<dbReference type="InterPro" id="IPR042099">
    <property type="entry name" value="ANL_N_sf"/>
</dbReference>
<evidence type="ECO:0000313" key="2">
    <source>
        <dbReference type="Proteomes" id="UP000655287"/>
    </source>
</evidence>
<gene>
    <name evidence="1" type="ORF">Sru01_34550</name>
</gene>
<dbReference type="AlphaFoldDB" id="A0A919R3N3"/>
<sequence>MSFGLAVSLGELRGAAAALTALRGPAELLERRALRGVREMVRFAGDRVPYYAGPAYARPVESFADLARLPVIDKRAVLSAGADRFHLPGLPPRGYRVDRTSGTTGQVLEVRHDVAAYGYHGATVFRRFLWSGYRPWWRIAHIKPFPRPRRWFQRLGLFPRVVVGSDQRDGDVLRQVLDVRPGLIMGYPIMLRALLRAASPQQMARLRRTLRMIMTDSELLTADTRAALAAGFGVPVYDEYSAYEVLTIAVQCPAAAMHVDQDRVWVEIVDDDGAVLPPGVPGSVVVTHYRERAMPLVRYRVGDRAALEAGECPCGVRTARMRLTEGRSDDRVTLPDGRRVYTGTFLWAAGYTPGVAESMVRQDAAGRITVHLVLDPGCPDDFAAVAADYLRRLTGRVGAPMDVRFERCHRVEIGPGGKGRFLSSAYRGSEPA</sequence>
<dbReference type="InterPro" id="IPR053158">
    <property type="entry name" value="CapK_Type1_Caps_Biosynth"/>
</dbReference>
<dbReference type="Proteomes" id="UP000655287">
    <property type="component" value="Unassembled WGS sequence"/>
</dbReference>
<dbReference type="EMBL" id="BOOU01000048">
    <property type="protein sequence ID" value="GII78473.1"/>
    <property type="molecule type" value="Genomic_DNA"/>
</dbReference>
<name>A0A919R3N3_9ACTN</name>
<protein>
    <submittedName>
        <fullName evidence="1">Capsular polysaccharide biosynthesis protein CapK</fullName>
    </submittedName>
</protein>
<proteinExistence type="predicted"/>
<accession>A0A919R3N3</accession>
<dbReference type="PANTHER" id="PTHR36932:SF1">
    <property type="entry name" value="CAPSULAR POLYSACCHARIDE BIOSYNTHESIS PROTEIN"/>
    <property type="match status" value="1"/>
</dbReference>
<organism evidence="1 2">
    <name type="scientific">Sphaerisporangium rufum</name>
    <dbReference type="NCBI Taxonomy" id="1381558"/>
    <lineage>
        <taxon>Bacteria</taxon>
        <taxon>Bacillati</taxon>
        <taxon>Actinomycetota</taxon>
        <taxon>Actinomycetes</taxon>
        <taxon>Streptosporangiales</taxon>
        <taxon>Streptosporangiaceae</taxon>
        <taxon>Sphaerisporangium</taxon>
    </lineage>
</organism>